<keyword evidence="2 4" id="KW-0378">Hydrolase</keyword>
<dbReference type="PROSITE" id="PS00502">
    <property type="entry name" value="POLYGALACTURONASE"/>
    <property type="match status" value="1"/>
</dbReference>
<dbReference type="InterPro" id="IPR011050">
    <property type="entry name" value="Pectin_lyase_fold/virulence"/>
</dbReference>
<evidence type="ECO:0000313" key="5">
    <source>
        <dbReference type="EMBL" id="MST58616.1"/>
    </source>
</evidence>
<dbReference type="InterPro" id="IPR006626">
    <property type="entry name" value="PbH1"/>
</dbReference>
<dbReference type="SMART" id="SM00710">
    <property type="entry name" value="PbH1"/>
    <property type="match status" value="5"/>
</dbReference>
<dbReference type="Proteomes" id="UP000476055">
    <property type="component" value="Unassembled WGS sequence"/>
</dbReference>
<dbReference type="AlphaFoldDB" id="A0A6L5YJR5"/>
<comment type="caution">
    <text evidence="5">The sequence shown here is derived from an EMBL/GenBank/DDBJ whole genome shotgun (WGS) entry which is preliminary data.</text>
</comment>
<name>A0A6L5YJR5_9FIRM</name>
<dbReference type="Gene3D" id="2.160.20.10">
    <property type="entry name" value="Single-stranded right-handed beta-helix, Pectin lyase-like"/>
    <property type="match status" value="1"/>
</dbReference>
<sequence length="436" mass="48654">MYNQDYKVELPCFPEREVSIAEYGAKSGEFSEEAGRHNAEAINRAIHEVSEQGGGMVRIPAGIWAVAPIRLLSGVNLHLDSQAMLKFIKSKEDYPLRITSYEGQDCIRTVSPITAENVENIAITGEGIIDGSGDKWRPVKKFKMTAKQWDALFQISPYVIETKETEIWMPTESILEGNRHNIQGTTEEALAAAAPYYDFYRPVMVSLRYCKKVLLQGATFMNSPAWNIHPYFCEDLTVDGVKIRNPYFAQNGDGIDVESCTNVHIHHSTFETGDDAICMKSGKNAIARRIEGPCSNVYIHDCLVNEGHGGFVIGSEMSRGVKDILVENCTFVGTDVGVRMKSALGRGGVVENITLRNIHMSEIKGEAVILTMSYVLNSLNRNETIAMENEEDIPYFRDLSMENIEVTGCRQFTKLEPLQGRPETIRNVVVNGQKLV</sequence>
<evidence type="ECO:0000256" key="1">
    <source>
        <dbReference type="ARBA" id="ARBA00008834"/>
    </source>
</evidence>
<dbReference type="Pfam" id="PF00295">
    <property type="entry name" value="Glyco_hydro_28"/>
    <property type="match status" value="1"/>
</dbReference>
<dbReference type="InterPro" id="IPR051801">
    <property type="entry name" value="GH28_Enzymes"/>
</dbReference>
<evidence type="ECO:0000313" key="6">
    <source>
        <dbReference type="Proteomes" id="UP000476055"/>
    </source>
</evidence>
<reference evidence="5 6" key="1">
    <citation type="submission" date="2019-08" db="EMBL/GenBank/DDBJ databases">
        <title>In-depth cultivation of the pig gut microbiome towards novel bacterial diversity and tailored functional studies.</title>
        <authorList>
            <person name="Wylensek D."/>
            <person name="Hitch T.C.A."/>
            <person name="Clavel T."/>
        </authorList>
    </citation>
    <scope>NUCLEOTIDE SEQUENCE [LARGE SCALE GENOMIC DNA]</scope>
    <source>
        <strain evidence="5 6">WCA3-601-WT-6H</strain>
    </source>
</reference>
<dbReference type="InterPro" id="IPR012334">
    <property type="entry name" value="Pectin_lyas_fold"/>
</dbReference>
<organism evidence="5 6">
    <name type="scientific">Waltera intestinalis</name>
    <dbReference type="NCBI Taxonomy" id="2606635"/>
    <lineage>
        <taxon>Bacteria</taxon>
        <taxon>Bacillati</taxon>
        <taxon>Bacillota</taxon>
        <taxon>Clostridia</taxon>
        <taxon>Lachnospirales</taxon>
        <taxon>Lachnospiraceae</taxon>
        <taxon>Waltera</taxon>
    </lineage>
</organism>
<dbReference type="InterPro" id="IPR000743">
    <property type="entry name" value="Glyco_hydro_28"/>
</dbReference>
<keyword evidence="6" id="KW-1185">Reference proteome</keyword>
<evidence type="ECO:0000256" key="2">
    <source>
        <dbReference type="ARBA" id="ARBA00022801"/>
    </source>
</evidence>
<accession>A0A6L5YJR5</accession>
<dbReference type="GO" id="GO:0005975">
    <property type="term" value="P:carbohydrate metabolic process"/>
    <property type="evidence" value="ECO:0007669"/>
    <property type="project" value="InterPro"/>
</dbReference>
<keyword evidence="3 4" id="KW-0326">Glycosidase</keyword>
<proteinExistence type="inferred from homology"/>
<comment type="similarity">
    <text evidence="1 4">Belongs to the glycosyl hydrolase 28 family.</text>
</comment>
<evidence type="ECO:0000256" key="4">
    <source>
        <dbReference type="RuleBase" id="RU361169"/>
    </source>
</evidence>
<gene>
    <name evidence="5" type="ORF">FYJ59_10270</name>
</gene>
<protein>
    <submittedName>
        <fullName evidence="5">Glycoside hydrolase family 28 protein</fullName>
    </submittedName>
</protein>
<dbReference type="EMBL" id="VUMU01000013">
    <property type="protein sequence ID" value="MST58616.1"/>
    <property type="molecule type" value="Genomic_DNA"/>
</dbReference>
<dbReference type="RefSeq" id="WP_328597229.1">
    <property type="nucleotide sequence ID" value="NZ_VUMU01000013.1"/>
</dbReference>
<dbReference type="SUPFAM" id="SSF51126">
    <property type="entry name" value="Pectin lyase-like"/>
    <property type="match status" value="1"/>
</dbReference>
<evidence type="ECO:0000256" key="3">
    <source>
        <dbReference type="ARBA" id="ARBA00023295"/>
    </source>
</evidence>
<dbReference type="GO" id="GO:0004650">
    <property type="term" value="F:polygalacturonase activity"/>
    <property type="evidence" value="ECO:0007669"/>
    <property type="project" value="InterPro"/>
</dbReference>
<dbReference type="PANTHER" id="PTHR31339:SF9">
    <property type="entry name" value="PLASMIN AND FIBRONECTIN-BINDING PROTEIN A"/>
    <property type="match status" value="1"/>
</dbReference>
<dbReference type="PANTHER" id="PTHR31339">
    <property type="entry name" value="PECTIN LYASE-RELATED"/>
    <property type="match status" value="1"/>
</dbReference>